<dbReference type="InterPro" id="IPR015424">
    <property type="entry name" value="PyrdxlP-dep_Trfase"/>
</dbReference>
<dbReference type="GeneID" id="94830638"/>
<dbReference type="InterPro" id="IPR000192">
    <property type="entry name" value="Aminotrans_V_dom"/>
</dbReference>
<sequence>MLGKRTFVFSVNQLINITNVILFIAAIVLISIRVTKTQSKPKNTHPSNIPPPPNLNEMSYDELIEYHKTNYLKKYEKVTYLDYANNPILPGSIIENFTKNIHENLYGNPHSESPSAELSTNVIEEVREKMLKFFNTNVSEYTLVFTYSHFHALKLLTESSSMDESTYFFYPPSSSNNILGLRSIAQKKKSNLKMVELNEILNPDHKFMTMPENKTKFNLLVVPLVDEFDGTVLSKQQIKEISAPKLTIPKNSNESSNEKKDAQSDKFGEDSSIDKVTAIVVDASLYLQNNRLNLAETPFHAVAMSFEKMFGFPNIGCLLLHNSLIPHLKKPYFGGGTLVYALTGASFEKLRLSPQDRFEDGSLPFLSIASIESGFDLIDSLQFNRIVDHLHTIKEYLHNKLHELRHMNGSPAVIIYGKDQVSITTFNVLDKDSNIVNWNKVVNAAAQNDIYIVGGCFSTPGSCMRSLKIDESKIKEEVKSNSDIESFGAVRASFGWATTKKDIDNLITFLKNEFVH</sequence>
<dbReference type="Gene3D" id="3.40.640.10">
    <property type="entry name" value="Type I PLP-dependent aspartate aminotransferase-like (Major domain)"/>
    <property type="match status" value="1"/>
</dbReference>
<dbReference type="RefSeq" id="XP_068347329.1">
    <property type="nucleotide sequence ID" value="XM_068495934.1"/>
</dbReference>
<feature type="domain" description="Aminotransferase class V" evidence="3">
    <location>
        <begin position="278"/>
        <end position="506"/>
    </location>
</feature>
<reference evidence="4" key="1">
    <citation type="submission" date="2016-10" db="EMBL/GenBank/DDBJ databases">
        <authorList>
            <person name="Benchimol M."/>
            <person name="Almeida L.G."/>
            <person name="Vasconcelos A.T."/>
            <person name="Perreira-Neves A."/>
            <person name="Rosa I.A."/>
            <person name="Tasca T."/>
            <person name="Bogo M.R."/>
            <person name="de Souza W."/>
        </authorList>
    </citation>
    <scope>NUCLEOTIDE SEQUENCE [LARGE SCALE GENOMIC DNA]</scope>
    <source>
        <strain evidence="4">K</strain>
    </source>
</reference>
<name>A0A1J4J436_9EUKA</name>
<dbReference type="InterPro" id="IPR015421">
    <property type="entry name" value="PyrdxlP-dep_Trfase_major"/>
</dbReference>
<dbReference type="InterPro" id="IPR015422">
    <property type="entry name" value="PyrdxlP-dep_Trfase_small"/>
</dbReference>
<evidence type="ECO:0000256" key="2">
    <source>
        <dbReference type="SAM" id="Phobius"/>
    </source>
</evidence>
<dbReference type="Pfam" id="PF00266">
    <property type="entry name" value="Aminotran_5"/>
    <property type="match status" value="1"/>
</dbReference>
<keyword evidence="2" id="KW-0472">Membrane</keyword>
<keyword evidence="2" id="KW-0812">Transmembrane</keyword>
<evidence type="ECO:0000259" key="3">
    <source>
        <dbReference type="Pfam" id="PF00266"/>
    </source>
</evidence>
<feature type="transmembrane region" description="Helical" evidence="2">
    <location>
        <begin position="14"/>
        <end position="32"/>
    </location>
</feature>
<keyword evidence="2" id="KW-1133">Transmembrane helix</keyword>
<feature type="region of interest" description="Disordered" evidence="1">
    <location>
        <begin position="246"/>
        <end position="268"/>
    </location>
</feature>
<dbReference type="SUPFAM" id="SSF53383">
    <property type="entry name" value="PLP-dependent transferases"/>
    <property type="match status" value="1"/>
</dbReference>
<dbReference type="PANTHER" id="PTHR14237:SF80">
    <property type="entry name" value="MOLYBDENUM COFACTOR SULFURASE"/>
    <property type="match status" value="1"/>
</dbReference>
<accession>A0A1J4J436</accession>
<proteinExistence type="predicted"/>
<comment type="caution">
    <text evidence="4">The sequence shown here is derived from an EMBL/GenBank/DDBJ whole genome shotgun (WGS) entry which is preliminary data.</text>
</comment>
<feature type="compositionally biased region" description="Basic and acidic residues" evidence="1">
    <location>
        <begin position="256"/>
        <end position="268"/>
    </location>
</feature>
<dbReference type="AlphaFoldDB" id="A0A1J4J436"/>
<protein>
    <submittedName>
        <fullName evidence="4">Molybdenum cofactor sulfurase</fullName>
    </submittedName>
</protein>
<gene>
    <name evidence="4" type="ORF">TRFO_11251</name>
</gene>
<evidence type="ECO:0000313" key="5">
    <source>
        <dbReference type="Proteomes" id="UP000179807"/>
    </source>
</evidence>
<dbReference type="OrthoDB" id="420046at2759"/>
<dbReference type="Proteomes" id="UP000179807">
    <property type="component" value="Unassembled WGS sequence"/>
</dbReference>
<dbReference type="EMBL" id="MLAK01001337">
    <property type="protein sequence ID" value="OHS94192.1"/>
    <property type="molecule type" value="Genomic_DNA"/>
</dbReference>
<organism evidence="4 5">
    <name type="scientific">Tritrichomonas foetus</name>
    <dbReference type="NCBI Taxonomy" id="1144522"/>
    <lineage>
        <taxon>Eukaryota</taxon>
        <taxon>Metamonada</taxon>
        <taxon>Parabasalia</taxon>
        <taxon>Tritrichomonadida</taxon>
        <taxon>Tritrichomonadidae</taxon>
        <taxon>Tritrichomonas</taxon>
    </lineage>
</organism>
<evidence type="ECO:0000256" key="1">
    <source>
        <dbReference type="SAM" id="MobiDB-lite"/>
    </source>
</evidence>
<dbReference type="VEuPathDB" id="TrichDB:TRFO_11251"/>
<evidence type="ECO:0000313" key="4">
    <source>
        <dbReference type="EMBL" id="OHS94192.1"/>
    </source>
</evidence>
<dbReference type="PANTHER" id="PTHR14237">
    <property type="entry name" value="MOLYBDOPTERIN COFACTOR SULFURASE MOSC"/>
    <property type="match status" value="1"/>
</dbReference>
<dbReference type="Gene3D" id="3.90.1150.10">
    <property type="entry name" value="Aspartate Aminotransferase, domain 1"/>
    <property type="match status" value="1"/>
</dbReference>
<keyword evidence="5" id="KW-1185">Reference proteome</keyword>